<evidence type="ECO:0000313" key="3">
    <source>
        <dbReference type="Proteomes" id="UP000587586"/>
    </source>
</evidence>
<dbReference type="RefSeq" id="WP_246329856.1">
    <property type="nucleotide sequence ID" value="NZ_BLXZ01000007.1"/>
</dbReference>
<organism evidence="2 3">
    <name type="scientific">Geomonas limicola</name>
    <dbReference type="NCBI Taxonomy" id="2740186"/>
    <lineage>
        <taxon>Bacteria</taxon>
        <taxon>Pseudomonadati</taxon>
        <taxon>Thermodesulfobacteriota</taxon>
        <taxon>Desulfuromonadia</taxon>
        <taxon>Geobacterales</taxon>
        <taxon>Geobacteraceae</taxon>
        <taxon>Geomonas</taxon>
    </lineage>
</organism>
<keyword evidence="3" id="KW-1185">Reference proteome</keyword>
<dbReference type="Gene3D" id="3.30.70.2050">
    <property type="match status" value="1"/>
</dbReference>
<dbReference type="Proteomes" id="UP000587586">
    <property type="component" value="Unassembled WGS sequence"/>
</dbReference>
<feature type="signal peptide" evidence="1">
    <location>
        <begin position="1"/>
        <end position="32"/>
    </location>
</feature>
<dbReference type="SUPFAM" id="SSF160387">
    <property type="entry name" value="NosL/MerB-like"/>
    <property type="match status" value="1"/>
</dbReference>
<evidence type="ECO:0008006" key="4">
    <source>
        <dbReference type="Google" id="ProtNLM"/>
    </source>
</evidence>
<dbReference type="EMBL" id="BLXZ01000007">
    <property type="protein sequence ID" value="GFO69789.1"/>
    <property type="molecule type" value="Genomic_DNA"/>
</dbReference>
<dbReference type="PANTHER" id="PTHR41247:SF1">
    <property type="entry name" value="HTH-TYPE TRANSCRIPTIONAL REPRESSOR YCNK"/>
    <property type="match status" value="1"/>
</dbReference>
<sequence length="170" mass="18395">MRALPSTTLNRLGRLALAPFCALLLMAGTSGAASKAASSAPPKEAKCPVCGMFVAKYPNWAASASYRDGSVTYFDGPKDLFAYYLNPKKFDPAKKRSDIVSLQVKDYYSLASIDATKAYFVTGSKVLGPMGKELVPFARQADAAGFSSDHQGRRVLRFPEVTLELLKTLE</sequence>
<evidence type="ECO:0000313" key="2">
    <source>
        <dbReference type="EMBL" id="GFO69789.1"/>
    </source>
</evidence>
<comment type="caution">
    <text evidence="2">The sequence shown here is derived from an EMBL/GenBank/DDBJ whole genome shotgun (WGS) entry which is preliminary data.</text>
</comment>
<dbReference type="InterPro" id="IPR008719">
    <property type="entry name" value="N2O_reductase_NosL"/>
</dbReference>
<dbReference type="Pfam" id="PF05573">
    <property type="entry name" value="NosL"/>
    <property type="match status" value="1"/>
</dbReference>
<proteinExistence type="predicted"/>
<feature type="chain" id="PRO_5027780619" description="Nitrous oxide reductase accessory protein NosL" evidence="1">
    <location>
        <begin position="33"/>
        <end position="170"/>
    </location>
</feature>
<accession>A0A6V8NFF8</accession>
<name>A0A6V8NFF8_9BACT</name>
<reference evidence="3" key="1">
    <citation type="submission" date="2020-06" db="EMBL/GenBank/DDBJ databases">
        <title>Draft genomic sequecing of Geomonas sp. Red745.</title>
        <authorList>
            <person name="Itoh H."/>
            <person name="Xu Z.X."/>
            <person name="Ushijima N."/>
            <person name="Masuda Y."/>
            <person name="Shiratori Y."/>
            <person name="Senoo K."/>
        </authorList>
    </citation>
    <scope>NUCLEOTIDE SEQUENCE [LARGE SCALE GENOMIC DNA]</scope>
    <source>
        <strain evidence="3">Red745</strain>
    </source>
</reference>
<evidence type="ECO:0000256" key="1">
    <source>
        <dbReference type="SAM" id="SignalP"/>
    </source>
</evidence>
<gene>
    <name evidence="2" type="ORF">GMLC_33680</name>
</gene>
<dbReference type="PANTHER" id="PTHR41247">
    <property type="entry name" value="HTH-TYPE TRANSCRIPTIONAL REPRESSOR YCNK"/>
    <property type="match status" value="1"/>
</dbReference>
<keyword evidence="1" id="KW-0732">Signal</keyword>
<dbReference type="AlphaFoldDB" id="A0A6V8NFF8"/>
<protein>
    <recommendedName>
        <fullName evidence="4">Nitrous oxide reductase accessory protein NosL</fullName>
    </recommendedName>
</protein>